<organism evidence="4 5">
    <name type="scientific">Actinomyces israelii</name>
    <dbReference type="NCBI Taxonomy" id="1659"/>
    <lineage>
        <taxon>Bacteria</taxon>
        <taxon>Bacillati</taxon>
        <taxon>Actinomycetota</taxon>
        <taxon>Actinomycetes</taxon>
        <taxon>Actinomycetales</taxon>
        <taxon>Actinomycetaceae</taxon>
        <taxon>Actinomyces</taxon>
    </lineage>
</organism>
<dbReference type="EMBL" id="JAPTMY010000018">
    <property type="protein sequence ID" value="MCZ0858230.1"/>
    <property type="molecule type" value="Genomic_DNA"/>
</dbReference>
<feature type="domain" description="DUF4350" evidence="3">
    <location>
        <begin position="66"/>
        <end position="246"/>
    </location>
</feature>
<evidence type="ECO:0000256" key="1">
    <source>
        <dbReference type="SAM" id="MobiDB-lite"/>
    </source>
</evidence>
<evidence type="ECO:0000256" key="2">
    <source>
        <dbReference type="SAM" id="Phobius"/>
    </source>
</evidence>
<keyword evidence="2" id="KW-0812">Transmembrane</keyword>
<name>A0ABT4I912_9ACTO</name>
<dbReference type="Proteomes" id="UP001072034">
    <property type="component" value="Unassembled WGS sequence"/>
</dbReference>
<accession>A0ABT4I912</accession>
<evidence type="ECO:0000313" key="5">
    <source>
        <dbReference type="Proteomes" id="UP001072034"/>
    </source>
</evidence>
<keyword evidence="2" id="KW-1133">Transmembrane helix</keyword>
<reference evidence="4" key="1">
    <citation type="submission" date="2022-10" db="EMBL/GenBank/DDBJ databases">
        <title>Genome sequence of Actinomyces israelii ATCC 10048.</title>
        <authorList>
            <person name="Watt R.M."/>
            <person name="Tong W.M."/>
        </authorList>
    </citation>
    <scope>NUCLEOTIDE SEQUENCE</scope>
    <source>
        <strain evidence="4">ATCC 10048</strain>
    </source>
</reference>
<dbReference type="Pfam" id="PF14258">
    <property type="entry name" value="DUF4350"/>
    <property type="match status" value="1"/>
</dbReference>
<feature type="transmembrane region" description="Helical" evidence="2">
    <location>
        <begin position="37"/>
        <end position="54"/>
    </location>
</feature>
<evidence type="ECO:0000313" key="4">
    <source>
        <dbReference type="EMBL" id="MCZ0858230.1"/>
    </source>
</evidence>
<keyword evidence="5" id="KW-1185">Reference proteome</keyword>
<dbReference type="InterPro" id="IPR025646">
    <property type="entry name" value="DUF4350"/>
</dbReference>
<comment type="caution">
    <text evidence="4">The sequence shown here is derived from an EMBL/GenBank/DDBJ whole genome shotgun (WGS) entry which is preliminary data.</text>
</comment>
<evidence type="ECO:0000259" key="3">
    <source>
        <dbReference type="Pfam" id="PF14258"/>
    </source>
</evidence>
<gene>
    <name evidence="4" type="ORF">OHJ16_09270</name>
</gene>
<sequence>MTAAAPSRGTRPVGPPPEDDQVAGEPLTARLRRWRPFMLAVGALLLVAIISSLTQPRHSKTPYAIDNPRPDGAQALARLLDHEGVSTETVRSPQAAIRAAQPGTTVALLNAGTLTETERDALARTGADVVVVGALYQELSGLTRSSELTTSGQSAPADTVLTAQCPDQDATAAASVAGSRGSVQVGAGAEATACFPLAQPDPDGSVHAAYATTTTRGGGALRIIADATTTTNSHLTEEGHASLAVRALGHNRRMVWFDASQQEAPTVWDDASLPRWMPVLMAHGAVIVLALAVVRGRRFGRLVIEDLPVVVRATETTRGRGRLYRRAGARDRAGEALRAATALRLTRRLGLPPGTERAAVARTAAEVAGRPPGLVHEILCGPAPSNDRALADLAVQLDRLESEVLPR</sequence>
<protein>
    <submittedName>
        <fullName evidence="4">DUF4350 domain-containing protein</fullName>
    </submittedName>
</protein>
<proteinExistence type="predicted"/>
<dbReference type="RefSeq" id="WP_268917660.1">
    <property type="nucleotide sequence ID" value="NZ_JAPTMY010000018.1"/>
</dbReference>
<feature type="region of interest" description="Disordered" evidence="1">
    <location>
        <begin position="1"/>
        <end position="24"/>
    </location>
</feature>
<keyword evidence="2" id="KW-0472">Membrane</keyword>